<keyword evidence="1" id="KW-0472">Membrane</keyword>
<reference evidence="4" key="1">
    <citation type="submission" date="2017-02" db="UniProtKB">
        <authorList>
            <consortium name="WormBaseParasite"/>
        </authorList>
    </citation>
    <scope>IDENTIFICATION</scope>
</reference>
<keyword evidence="1" id="KW-1133">Transmembrane helix</keyword>
<organism evidence="4">
    <name type="scientific">Enterobius vermicularis</name>
    <name type="common">Human pinworm</name>
    <dbReference type="NCBI Taxonomy" id="51028"/>
    <lineage>
        <taxon>Eukaryota</taxon>
        <taxon>Metazoa</taxon>
        <taxon>Ecdysozoa</taxon>
        <taxon>Nematoda</taxon>
        <taxon>Chromadorea</taxon>
        <taxon>Rhabditida</taxon>
        <taxon>Spirurina</taxon>
        <taxon>Oxyuridomorpha</taxon>
        <taxon>Oxyuroidea</taxon>
        <taxon>Oxyuridae</taxon>
        <taxon>Enterobius</taxon>
    </lineage>
</organism>
<keyword evidence="1" id="KW-0812">Transmembrane</keyword>
<evidence type="ECO:0000256" key="1">
    <source>
        <dbReference type="SAM" id="Phobius"/>
    </source>
</evidence>
<evidence type="ECO:0000313" key="4">
    <source>
        <dbReference type="WBParaSite" id="EVEC_0001284901-mRNA-1"/>
    </source>
</evidence>
<sequence>MISYYTIIISAIIMVMVIIIIIIVVIIIITATFLDVYRYSPTNFKELKKSKAKMYETGFVFASRQADTSKIVYTFFAIYRCTLQQTIKLFFFIQLSLR</sequence>
<accession>A0A0N4VPC1</accession>
<dbReference type="WBParaSite" id="EVEC_0001284901-mRNA-1">
    <property type="protein sequence ID" value="EVEC_0001284901-mRNA-1"/>
    <property type="gene ID" value="EVEC_0001284901"/>
</dbReference>
<dbReference type="EMBL" id="UXUI01013251">
    <property type="protein sequence ID" value="VDD97266.1"/>
    <property type="molecule type" value="Genomic_DNA"/>
</dbReference>
<gene>
    <name evidence="2" type="ORF">EVEC_LOCUS12017</name>
</gene>
<proteinExistence type="predicted"/>
<feature type="transmembrane region" description="Helical" evidence="1">
    <location>
        <begin position="6"/>
        <end position="34"/>
    </location>
</feature>
<reference evidence="2 3" key="2">
    <citation type="submission" date="2018-10" db="EMBL/GenBank/DDBJ databases">
        <authorList>
            <consortium name="Pathogen Informatics"/>
        </authorList>
    </citation>
    <scope>NUCLEOTIDE SEQUENCE [LARGE SCALE GENOMIC DNA]</scope>
</reference>
<protein>
    <submittedName>
        <fullName evidence="2 4">Uncharacterized protein</fullName>
    </submittedName>
</protein>
<keyword evidence="3" id="KW-1185">Reference proteome</keyword>
<dbReference type="Proteomes" id="UP000274131">
    <property type="component" value="Unassembled WGS sequence"/>
</dbReference>
<evidence type="ECO:0000313" key="3">
    <source>
        <dbReference type="Proteomes" id="UP000274131"/>
    </source>
</evidence>
<evidence type="ECO:0000313" key="2">
    <source>
        <dbReference type="EMBL" id="VDD97266.1"/>
    </source>
</evidence>
<dbReference type="OrthoDB" id="10053392at2759"/>
<name>A0A0N4VPC1_ENTVE</name>
<dbReference type="AlphaFoldDB" id="A0A0N4VPC1"/>